<dbReference type="Gene3D" id="3.80.10.10">
    <property type="entry name" value="Ribonuclease Inhibitor"/>
    <property type="match status" value="1"/>
</dbReference>
<evidence type="ECO:0000256" key="3">
    <source>
        <dbReference type="ARBA" id="ARBA00023786"/>
    </source>
</evidence>
<dbReference type="InterPro" id="IPR055414">
    <property type="entry name" value="LRR_R13L4/SHOC2-like"/>
</dbReference>
<dbReference type="InterPro" id="IPR001611">
    <property type="entry name" value="Leu-rich_rpt"/>
</dbReference>
<dbReference type="AlphaFoldDB" id="A0A1U8NWX9"/>
<dbReference type="KEGG" id="ghi:107952799"/>
<sequence length="561" mass="62353">MVEFGVVRSTDEAVEEIMRIHRSLPPRPAVDEVLAAKALIRNVEKEDQARLEAITRQTKSPNVPEELFLILLEMQKNCVYFQSKEQKREAFKLLDLESVHALFDEFIQRASNCLSSTSSKLNDKTTLSNALPHTAATPPPSNNSFTAATPSSFRELASERPLFSRDDSYVKKAKSSFYANSTDGLGISMSSSPHILDSSLKSGGATAAVQDDEKLSLIKLASIIEVSSKKGTRDLNLQGKLMDQIDWLPDSIGKLCSLITLDLSDNRIVALPDTIGGLSSLKKLDLHSNKIAQLPDSIGDLLSLVFLDLSANQLSSLPATFGRLVRLEELDLSSNHLPSLPDSIGSLISLKKLNVETNDIEEIPHTIGHCSSLKELRADYNRLKALPEAVGKIETLEVLSVRYNNIKQLPTTMSSLANLKELDVSFNELESLPESLCFATTLVKMNVGNNFADMRSLPRSIGNLEMLEELDISNNQIRVLPDSFRMLTRLQVLRVDQNPLEVPPRHIAEQGAQAVVRYMADLVEKRDVKLQPEKQKKSWAQICFFSKSNKRKRNGMDYVKA</sequence>
<dbReference type="SMART" id="SM00364">
    <property type="entry name" value="LRR_BAC"/>
    <property type="match status" value="9"/>
</dbReference>
<dbReference type="InterPro" id="IPR050216">
    <property type="entry name" value="LRR_domain-containing"/>
</dbReference>
<dbReference type="SUPFAM" id="SSF52058">
    <property type="entry name" value="L domain-like"/>
    <property type="match status" value="1"/>
</dbReference>
<evidence type="ECO:0000256" key="2">
    <source>
        <dbReference type="ARBA" id="ARBA00022737"/>
    </source>
</evidence>
<keyword evidence="1" id="KW-0433">Leucine-rich repeat</keyword>
<protein>
    <submittedName>
        <fullName evidence="7">Plant intracellular Ras-group-related LRR protein 4</fullName>
    </submittedName>
</protein>
<reference evidence="7" key="2">
    <citation type="submission" date="2025-08" db="UniProtKB">
        <authorList>
            <consortium name="RefSeq"/>
        </authorList>
    </citation>
    <scope>IDENTIFICATION</scope>
</reference>
<dbReference type="RefSeq" id="XP_016743466.2">
    <property type="nucleotide sequence ID" value="XM_016887977.2"/>
</dbReference>
<reference evidence="6" key="1">
    <citation type="journal article" date="2020" name="Nat. Genet.">
        <title>Genomic diversifications of five Gossypium allopolyploid species and their impact on cotton improvement.</title>
        <authorList>
            <person name="Chen Z.J."/>
            <person name="Sreedasyam A."/>
            <person name="Ando A."/>
            <person name="Song Q."/>
            <person name="De Santiago L.M."/>
            <person name="Hulse-Kemp A.M."/>
            <person name="Ding M."/>
            <person name="Ye W."/>
            <person name="Kirkbride R.C."/>
            <person name="Jenkins J."/>
            <person name="Plott C."/>
            <person name="Lovell J."/>
            <person name="Lin Y.M."/>
            <person name="Vaughn R."/>
            <person name="Liu B."/>
            <person name="Simpson S."/>
            <person name="Scheffler B.E."/>
            <person name="Wen L."/>
            <person name="Saski C.A."/>
            <person name="Grover C.E."/>
            <person name="Hu G."/>
            <person name="Conover J.L."/>
            <person name="Carlson J.W."/>
            <person name="Shu S."/>
            <person name="Boston L.B."/>
            <person name="Williams M."/>
            <person name="Peterson D.G."/>
            <person name="McGee K."/>
            <person name="Jones D.C."/>
            <person name="Wendel J.F."/>
            <person name="Stelly D.M."/>
            <person name="Grimwood J."/>
            <person name="Schmutz J."/>
        </authorList>
    </citation>
    <scope>NUCLEOTIDE SEQUENCE [LARGE SCALE GENOMIC DNA]</scope>
    <source>
        <strain evidence="6">cv. TM-1</strain>
    </source>
</reference>
<evidence type="ECO:0000313" key="6">
    <source>
        <dbReference type="Proteomes" id="UP000818029"/>
    </source>
</evidence>
<dbReference type="PROSITE" id="PS51450">
    <property type="entry name" value="LRR"/>
    <property type="match status" value="4"/>
</dbReference>
<evidence type="ECO:0000313" key="7">
    <source>
        <dbReference type="RefSeq" id="XP_016743466.2"/>
    </source>
</evidence>
<dbReference type="PANTHER" id="PTHR48051">
    <property type="match status" value="1"/>
</dbReference>
<dbReference type="InterPro" id="IPR003591">
    <property type="entry name" value="Leu-rich_rpt_typical-subtyp"/>
</dbReference>
<dbReference type="Pfam" id="PF23598">
    <property type="entry name" value="LRR_14"/>
    <property type="match status" value="1"/>
</dbReference>
<dbReference type="SMART" id="SM00369">
    <property type="entry name" value="LRR_TYP"/>
    <property type="match status" value="9"/>
</dbReference>
<proteinExistence type="inferred from homology"/>
<dbReference type="GO" id="GO:0035556">
    <property type="term" value="P:intracellular signal transduction"/>
    <property type="evidence" value="ECO:0000318"/>
    <property type="project" value="GO_Central"/>
</dbReference>
<name>A0A1U8NWX9_GOSHI</name>
<evidence type="ECO:0000259" key="5">
    <source>
        <dbReference type="Pfam" id="PF23598"/>
    </source>
</evidence>
<dbReference type="PaxDb" id="3635-A0A1U8NWX9"/>
<dbReference type="Proteomes" id="UP000818029">
    <property type="component" value="Chromosome A07"/>
</dbReference>
<comment type="similarity">
    <text evidence="3">Belongs to the SHOC2 family.</text>
</comment>
<gene>
    <name evidence="7" type="primary">LOC107952799</name>
</gene>
<dbReference type="PRINTS" id="PR00019">
    <property type="entry name" value="LEURICHRPT"/>
</dbReference>
<evidence type="ECO:0000256" key="4">
    <source>
        <dbReference type="SAM" id="MobiDB-lite"/>
    </source>
</evidence>
<dbReference type="GeneID" id="107952799"/>
<dbReference type="PANTHER" id="PTHR48051:SF54">
    <property type="entry name" value="LEUCINE-RICH REPEAT-CONTAINING PROTEIN"/>
    <property type="match status" value="1"/>
</dbReference>
<feature type="region of interest" description="Disordered" evidence="4">
    <location>
        <begin position="130"/>
        <end position="150"/>
    </location>
</feature>
<keyword evidence="2" id="KW-0677">Repeat</keyword>
<dbReference type="Pfam" id="PF00560">
    <property type="entry name" value="LRR_1"/>
    <property type="match status" value="2"/>
</dbReference>
<evidence type="ECO:0000256" key="1">
    <source>
        <dbReference type="ARBA" id="ARBA00022614"/>
    </source>
</evidence>
<dbReference type="GO" id="GO:0005737">
    <property type="term" value="C:cytoplasm"/>
    <property type="evidence" value="ECO:0007669"/>
    <property type="project" value="TreeGrafter"/>
</dbReference>
<organism evidence="6 7">
    <name type="scientific">Gossypium hirsutum</name>
    <name type="common">Upland cotton</name>
    <name type="synonym">Gossypium mexicanum</name>
    <dbReference type="NCBI Taxonomy" id="3635"/>
    <lineage>
        <taxon>Eukaryota</taxon>
        <taxon>Viridiplantae</taxon>
        <taxon>Streptophyta</taxon>
        <taxon>Embryophyta</taxon>
        <taxon>Tracheophyta</taxon>
        <taxon>Spermatophyta</taxon>
        <taxon>Magnoliopsida</taxon>
        <taxon>eudicotyledons</taxon>
        <taxon>Gunneridae</taxon>
        <taxon>Pentapetalae</taxon>
        <taxon>rosids</taxon>
        <taxon>malvids</taxon>
        <taxon>Malvales</taxon>
        <taxon>Malvaceae</taxon>
        <taxon>Malvoideae</taxon>
        <taxon>Gossypium</taxon>
    </lineage>
</organism>
<keyword evidence="6" id="KW-1185">Reference proteome</keyword>
<dbReference type="InterPro" id="IPR032675">
    <property type="entry name" value="LRR_dom_sf"/>
</dbReference>
<accession>A0A1U8NWX9</accession>
<dbReference type="STRING" id="3635.A0A1U8NWX9"/>
<feature type="domain" description="Disease resistance R13L4/SHOC-2-like LRR" evidence="5">
    <location>
        <begin position="274"/>
        <end position="377"/>
    </location>
</feature>